<evidence type="ECO:0000313" key="3">
    <source>
        <dbReference type="Proteomes" id="UP001152797"/>
    </source>
</evidence>
<evidence type="ECO:0000313" key="2">
    <source>
        <dbReference type="EMBL" id="CAL1147355.1"/>
    </source>
</evidence>
<reference evidence="1" key="1">
    <citation type="submission" date="2022-10" db="EMBL/GenBank/DDBJ databases">
        <authorList>
            <person name="Chen Y."/>
            <person name="Dougan E. K."/>
            <person name="Chan C."/>
            <person name="Rhodes N."/>
            <person name="Thang M."/>
        </authorList>
    </citation>
    <scope>NUCLEOTIDE SEQUENCE</scope>
</reference>
<proteinExistence type="predicted"/>
<dbReference type="Proteomes" id="UP001152797">
    <property type="component" value="Unassembled WGS sequence"/>
</dbReference>
<dbReference type="AlphaFoldDB" id="A0A9P1G125"/>
<dbReference type="EMBL" id="CAMXCT020001892">
    <property type="protein sequence ID" value="CAL1147355.1"/>
    <property type="molecule type" value="Genomic_DNA"/>
</dbReference>
<comment type="caution">
    <text evidence="1">The sequence shown here is derived from an EMBL/GenBank/DDBJ whole genome shotgun (WGS) entry which is preliminary data.</text>
</comment>
<name>A0A9P1G125_9DINO</name>
<reference evidence="2" key="2">
    <citation type="submission" date="2024-04" db="EMBL/GenBank/DDBJ databases">
        <authorList>
            <person name="Chen Y."/>
            <person name="Shah S."/>
            <person name="Dougan E. K."/>
            <person name="Thang M."/>
            <person name="Chan C."/>
        </authorList>
    </citation>
    <scope>NUCLEOTIDE SEQUENCE [LARGE SCALE GENOMIC DNA]</scope>
</reference>
<gene>
    <name evidence="1" type="ORF">C1SCF055_LOCUS20669</name>
</gene>
<accession>A0A9P1G125</accession>
<protein>
    <submittedName>
        <fullName evidence="1">Uncharacterized protein</fullName>
    </submittedName>
</protein>
<dbReference type="EMBL" id="CAMXCT010001892">
    <property type="protein sequence ID" value="CAI3993980.1"/>
    <property type="molecule type" value="Genomic_DNA"/>
</dbReference>
<evidence type="ECO:0000313" key="1">
    <source>
        <dbReference type="EMBL" id="CAI3993980.1"/>
    </source>
</evidence>
<dbReference type="EMBL" id="CAMXCT030001892">
    <property type="protein sequence ID" value="CAL4781292.1"/>
    <property type="molecule type" value="Genomic_DNA"/>
</dbReference>
<sequence length="130" mass="14852">MLNAGSTRFHSRVFDSLLPGMVHGLDQVAAHRIPIVSRNKMEQRSLEQISCGSLWQSFKMLESLSDLSGVRKLTSIEDVRSVLLVILENPKGSDPQSDKNYHKQYRRIRTIQLFHAWFVDVCCQTQLPAL</sequence>
<keyword evidence="3" id="KW-1185">Reference proteome</keyword>
<organism evidence="1">
    <name type="scientific">Cladocopium goreaui</name>
    <dbReference type="NCBI Taxonomy" id="2562237"/>
    <lineage>
        <taxon>Eukaryota</taxon>
        <taxon>Sar</taxon>
        <taxon>Alveolata</taxon>
        <taxon>Dinophyceae</taxon>
        <taxon>Suessiales</taxon>
        <taxon>Symbiodiniaceae</taxon>
        <taxon>Cladocopium</taxon>
    </lineage>
</organism>